<dbReference type="GO" id="GO:0003700">
    <property type="term" value="F:DNA-binding transcription factor activity"/>
    <property type="evidence" value="ECO:0007669"/>
    <property type="project" value="InterPro"/>
</dbReference>
<comment type="caution">
    <text evidence="6">The sequence shown here is derived from an EMBL/GenBank/DDBJ whole genome shotgun (WGS) entry which is preliminary data.</text>
</comment>
<evidence type="ECO:0000256" key="2">
    <source>
        <dbReference type="ARBA" id="ARBA00023125"/>
    </source>
</evidence>
<sequence>MKKNQMREMMYAVENARRKMIKPYFLKLGLTVGQGQPRVLYHLYHREPMTQRELADACYLDAATMSRTLDRLTQAGLLRREAKPGCRRSYHIVLTEQGREKAKEVLEGFEAVDDAICKGLSQQEIEQTLKVLGQIENNLEEAEALTRTLAENQKEEATEKAN</sequence>
<evidence type="ECO:0000313" key="6">
    <source>
        <dbReference type="EMBL" id="HJB40336.1"/>
    </source>
</evidence>
<dbReference type="GO" id="GO:0003677">
    <property type="term" value="F:DNA binding"/>
    <property type="evidence" value="ECO:0007669"/>
    <property type="project" value="UniProtKB-KW"/>
</dbReference>
<dbReference type="AlphaFoldDB" id="A0A9D2M487"/>
<dbReference type="Proteomes" id="UP000824209">
    <property type="component" value="Unassembled WGS sequence"/>
</dbReference>
<dbReference type="InterPro" id="IPR036390">
    <property type="entry name" value="WH_DNA-bd_sf"/>
</dbReference>
<protein>
    <submittedName>
        <fullName evidence="6">MarR family transcriptional regulator</fullName>
    </submittedName>
</protein>
<keyword evidence="2" id="KW-0238">DNA-binding</keyword>
<keyword evidence="1" id="KW-0805">Transcription regulation</keyword>
<evidence type="ECO:0000313" key="7">
    <source>
        <dbReference type="Proteomes" id="UP000824209"/>
    </source>
</evidence>
<dbReference type="SMART" id="SM00347">
    <property type="entry name" value="HTH_MARR"/>
    <property type="match status" value="1"/>
</dbReference>
<feature type="domain" description="HTH marR-type" evidence="5">
    <location>
        <begin position="3"/>
        <end position="137"/>
    </location>
</feature>
<dbReference type="PANTHER" id="PTHR42756:SF1">
    <property type="entry name" value="TRANSCRIPTIONAL REPRESSOR OF EMRAB OPERON"/>
    <property type="match status" value="1"/>
</dbReference>
<dbReference type="EMBL" id="DWYA01000066">
    <property type="protein sequence ID" value="HJB40336.1"/>
    <property type="molecule type" value="Genomic_DNA"/>
</dbReference>
<dbReference type="PANTHER" id="PTHR42756">
    <property type="entry name" value="TRANSCRIPTIONAL REGULATOR, MARR"/>
    <property type="match status" value="1"/>
</dbReference>
<gene>
    <name evidence="6" type="ORF">H9943_08075</name>
</gene>
<dbReference type="Pfam" id="PF12802">
    <property type="entry name" value="MarR_2"/>
    <property type="match status" value="1"/>
</dbReference>
<dbReference type="Gene3D" id="1.10.10.10">
    <property type="entry name" value="Winged helix-like DNA-binding domain superfamily/Winged helix DNA-binding domain"/>
    <property type="match status" value="1"/>
</dbReference>
<reference evidence="6" key="1">
    <citation type="journal article" date="2021" name="PeerJ">
        <title>Extensive microbial diversity within the chicken gut microbiome revealed by metagenomics and culture.</title>
        <authorList>
            <person name="Gilroy R."/>
            <person name="Ravi A."/>
            <person name="Getino M."/>
            <person name="Pursley I."/>
            <person name="Horton D.L."/>
            <person name="Alikhan N.F."/>
            <person name="Baker D."/>
            <person name="Gharbi K."/>
            <person name="Hall N."/>
            <person name="Watson M."/>
            <person name="Adriaenssens E.M."/>
            <person name="Foster-Nyarko E."/>
            <person name="Jarju S."/>
            <person name="Secka A."/>
            <person name="Antonio M."/>
            <person name="Oren A."/>
            <person name="Chaudhuri R.R."/>
            <person name="La Ragione R."/>
            <person name="Hildebrand F."/>
            <person name="Pallen M.J."/>
        </authorList>
    </citation>
    <scope>NUCLEOTIDE SEQUENCE</scope>
    <source>
        <strain evidence="6">ChiBcec8-14828</strain>
    </source>
</reference>
<dbReference type="PROSITE" id="PS50995">
    <property type="entry name" value="HTH_MARR_2"/>
    <property type="match status" value="1"/>
</dbReference>
<name>A0A9D2M487_9FIRM</name>
<dbReference type="PRINTS" id="PR00598">
    <property type="entry name" value="HTHMARR"/>
</dbReference>
<evidence type="ECO:0000256" key="1">
    <source>
        <dbReference type="ARBA" id="ARBA00023015"/>
    </source>
</evidence>
<keyword evidence="4" id="KW-0175">Coiled coil</keyword>
<dbReference type="SUPFAM" id="SSF46785">
    <property type="entry name" value="Winged helix' DNA-binding domain"/>
    <property type="match status" value="1"/>
</dbReference>
<evidence type="ECO:0000256" key="3">
    <source>
        <dbReference type="ARBA" id="ARBA00023163"/>
    </source>
</evidence>
<organism evidence="6 7">
    <name type="scientific">Candidatus Ruthenibacterium avium</name>
    <dbReference type="NCBI Taxonomy" id="2838751"/>
    <lineage>
        <taxon>Bacteria</taxon>
        <taxon>Bacillati</taxon>
        <taxon>Bacillota</taxon>
        <taxon>Clostridia</taxon>
        <taxon>Eubacteriales</taxon>
        <taxon>Oscillospiraceae</taxon>
        <taxon>Ruthenibacterium</taxon>
    </lineage>
</organism>
<reference evidence="6" key="2">
    <citation type="submission" date="2021-04" db="EMBL/GenBank/DDBJ databases">
        <authorList>
            <person name="Gilroy R."/>
        </authorList>
    </citation>
    <scope>NUCLEOTIDE SEQUENCE</scope>
    <source>
        <strain evidence="6">ChiBcec8-14828</strain>
    </source>
</reference>
<accession>A0A9D2M487</accession>
<keyword evidence="3" id="KW-0804">Transcription</keyword>
<dbReference type="InterPro" id="IPR036388">
    <property type="entry name" value="WH-like_DNA-bd_sf"/>
</dbReference>
<evidence type="ECO:0000256" key="4">
    <source>
        <dbReference type="SAM" id="Coils"/>
    </source>
</evidence>
<feature type="coiled-coil region" evidence="4">
    <location>
        <begin position="125"/>
        <end position="155"/>
    </location>
</feature>
<proteinExistence type="predicted"/>
<evidence type="ECO:0000259" key="5">
    <source>
        <dbReference type="PROSITE" id="PS50995"/>
    </source>
</evidence>
<dbReference type="InterPro" id="IPR000835">
    <property type="entry name" value="HTH_MarR-typ"/>
</dbReference>